<proteinExistence type="predicted"/>
<dbReference type="AlphaFoldDB" id="A0AAD4HB35"/>
<protein>
    <submittedName>
        <fullName evidence="2">Uncharacterized protein</fullName>
    </submittedName>
</protein>
<dbReference type="GO" id="GO:0005737">
    <property type="term" value="C:cytoplasm"/>
    <property type="evidence" value="ECO:0007669"/>
    <property type="project" value="TreeGrafter"/>
</dbReference>
<organism evidence="2 3">
    <name type="scientific">Linnemannia exigua</name>
    <dbReference type="NCBI Taxonomy" id="604196"/>
    <lineage>
        <taxon>Eukaryota</taxon>
        <taxon>Fungi</taxon>
        <taxon>Fungi incertae sedis</taxon>
        <taxon>Mucoromycota</taxon>
        <taxon>Mortierellomycotina</taxon>
        <taxon>Mortierellomycetes</taxon>
        <taxon>Mortierellales</taxon>
        <taxon>Mortierellaceae</taxon>
        <taxon>Linnemannia</taxon>
    </lineage>
</organism>
<accession>A0AAD4HB35</accession>
<evidence type="ECO:0000313" key="3">
    <source>
        <dbReference type="Proteomes" id="UP001194580"/>
    </source>
</evidence>
<feature type="compositionally biased region" description="Low complexity" evidence="1">
    <location>
        <begin position="170"/>
        <end position="179"/>
    </location>
</feature>
<feature type="region of interest" description="Disordered" evidence="1">
    <location>
        <begin position="39"/>
        <end position="81"/>
    </location>
</feature>
<gene>
    <name evidence="2" type="ORF">BGZ95_002759</name>
</gene>
<comment type="caution">
    <text evidence="2">The sequence shown here is derived from an EMBL/GenBank/DDBJ whole genome shotgun (WGS) entry which is preliminary data.</text>
</comment>
<feature type="compositionally biased region" description="Polar residues" evidence="1">
    <location>
        <begin position="47"/>
        <end position="60"/>
    </location>
</feature>
<dbReference type="EMBL" id="JAAAIL010000016">
    <property type="protein sequence ID" value="KAG0281517.1"/>
    <property type="molecule type" value="Genomic_DNA"/>
</dbReference>
<name>A0AAD4HB35_9FUNG</name>
<dbReference type="Pfam" id="PF12239">
    <property type="entry name" value="DUF3605"/>
    <property type="match status" value="1"/>
</dbReference>
<evidence type="ECO:0000256" key="1">
    <source>
        <dbReference type="SAM" id="MobiDB-lite"/>
    </source>
</evidence>
<feature type="compositionally biased region" description="Low complexity" evidence="1">
    <location>
        <begin position="61"/>
        <end position="75"/>
    </location>
</feature>
<keyword evidence="3" id="KW-1185">Reference proteome</keyword>
<dbReference type="PANTHER" id="PTHR35020">
    <property type="entry name" value="N-ACETYLGLUCOSAMINE-INDUCED PROTEIN 1"/>
    <property type="match status" value="1"/>
</dbReference>
<sequence>MAVDHIQQEGKDSILTMQEYQQLRKKGAHFKGALDTSLAQLQQQQQTKTIPCSNSENNSHSTATTPSSASASSSPRKPLVFKKPTKHQFSWSELTRMVASKDLSPMARSEAVQLSYQKAIKRRTKKYGSPDEYIRQRVLHWPPAEKTDNNDTNAGAYSPSHSAYSDGNESSSSCSSLSPPSSPTGPVDPLEINLKKNEFPYSVKPGIEHWLIWSRQPLTDEVWIRRYLEERLPGRDYLFFINPPELRSVPTISHVQVFTKGEGEVLDEEDMEIKKEEREAASAAASAAVSAAASPVSGAVATAE</sequence>
<feature type="region of interest" description="Disordered" evidence="1">
    <location>
        <begin position="139"/>
        <end position="189"/>
    </location>
</feature>
<evidence type="ECO:0000313" key="2">
    <source>
        <dbReference type="EMBL" id="KAG0281517.1"/>
    </source>
</evidence>
<dbReference type="PANTHER" id="PTHR35020:SF2">
    <property type="entry name" value="N-ACETYLGLUCOSAMINE-INDUCED PROTEIN 1"/>
    <property type="match status" value="1"/>
</dbReference>
<dbReference type="Proteomes" id="UP001194580">
    <property type="component" value="Unassembled WGS sequence"/>
</dbReference>
<reference evidence="2" key="1">
    <citation type="journal article" date="2020" name="Fungal Divers.">
        <title>Resolving the Mortierellaceae phylogeny through synthesis of multi-gene phylogenetics and phylogenomics.</title>
        <authorList>
            <person name="Vandepol N."/>
            <person name="Liber J."/>
            <person name="Desiro A."/>
            <person name="Na H."/>
            <person name="Kennedy M."/>
            <person name="Barry K."/>
            <person name="Grigoriev I.V."/>
            <person name="Miller A.N."/>
            <person name="O'Donnell K."/>
            <person name="Stajich J.E."/>
            <person name="Bonito G."/>
        </authorList>
    </citation>
    <scope>NUCLEOTIDE SEQUENCE</scope>
    <source>
        <strain evidence="2">NRRL 28262</strain>
    </source>
</reference>
<dbReference type="GO" id="GO:0006044">
    <property type="term" value="P:N-acetylglucosamine metabolic process"/>
    <property type="evidence" value="ECO:0007669"/>
    <property type="project" value="TreeGrafter"/>
</dbReference>
<dbReference type="InterPro" id="IPR022036">
    <property type="entry name" value="DUF3605"/>
</dbReference>
<feature type="compositionally biased region" description="Polar residues" evidence="1">
    <location>
        <begin position="150"/>
        <end position="169"/>
    </location>
</feature>